<comment type="caution">
    <text evidence="2">The sequence shown here is derived from an EMBL/GenBank/DDBJ whole genome shotgun (WGS) entry which is preliminary data.</text>
</comment>
<gene>
    <name evidence="2" type="ORF">ETSY1_36800</name>
</gene>
<dbReference type="Proteomes" id="UP000019141">
    <property type="component" value="Unassembled WGS sequence"/>
</dbReference>
<organism evidence="2 3">
    <name type="scientific">Entotheonella factor</name>
    <dbReference type="NCBI Taxonomy" id="1429438"/>
    <lineage>
        <taxon>Bacteria</taxon>
        <taxon>Pseudomonadati</taxon>
        <taxon>Nitrospinota/Tectimicrobiota group</taxon>
        <taxon>Candidatus Tectimicrobiota</taxon>
        <taxon>Candidatus Entotheonellia</taxon>
        <taxon>Candidatus Entotheonellales</taxon>
        <taxon>Candidatus Entotheonellaceae</taxon>
        <taxon>Candidatus Entotheonella</taxon>
    </lineage>
</organism>
<dbReference type="AlphaFoldDB" id="W4L7I0"/>
<feature type="domain" description="DUF5615" evidence="1">
    <location>
        <begin position="6"/>
        <end position="94"/>
    </location>
</feature>
<dbReference type="Pfam" id="PF18480">
    <property type="entry name" value="DUF5615"/>
    <property type="match status" value="1"/>
</dbReference>
<accession>W4L7I0</accession>
<sequence length="99" mass="10828">MLPAMVADMDIAAPVIHFLRTQGADVISAREEGWGDLTDSQILSRSHAMDRFVLTHDSDFGTLAVHRGEVITGIVYLRPGGHPPSEVITDIRALMATWC</sequence>
<dbReference type="HOGENOM" id="CLU_150003_1_0_7"/>
<feature type="non-terminal residue" evidence="2">
    <location>
        <position position="99"/>
    </location>
</feature>
<evidence type="ECO:0000259" key="1">
    <source>
        <dbReference type="Pfam" id="PF18480"/>
    </source>
</evidence>
<evidence type="ECO:0000313" key="3">
    <source>
        <dbReference type="Proteomes" id="UP000019141"/>
    </source>
</evidence>
<evidence type="ECO:0000313" key="2">
    <source>
        <dbReference type="EMBL" id="ETW94002.1"/>
    </source>
</evidence>
<dbReference type="EMBL" id="AZHW01001134">
    <property type="protein sequence ID" value="ETW94002.1"/>
    <property type="molecule type" value="Genomic_DNA"/>
</dbReference>
<protein>
    <recommendedName>
        <fullName evidence="1">DUF5615 domain-containing protein</fullName>
    </recommendedName>
</protein>
<name>W4L7I0_ENTF1</name>
<reference evidence="2 3" key="1">
    <citation type="journal article" date="2014" name="Nature">
        <title>An environmental bacterial taxon with a large and distinct metabolic repertoire.</title>
        <authorList>
            <person name="Wilson M.C."/>
            <person name="Mori T."/>
            <person name="Ruckert C."/>
            <person name="Uria A.R."/>
            <person name="Helf M.J."/>
            <person name="Takada K."/>
            <person name="Gernert C."/>
            <person name="Steffens U.A."/>
            <person name="Heycke N."/>
            <person name="Schmitt S."/>
            <person name="Rinke C."/>
            <person name="Helfrich E.J."/>
            <person name="Brachmann A.O."/>
            <person name="Gurgui C."/>
            <person name="Wakimoto T."/>
            <person name="Kracht M."/>
            <person name="Crusemann M."/>
            <person name="Hentschel U."/>
            <person name="Abe I."/>
            <person name="Matsunaga S."/>
            <person name="Kalinowski J."/>
            <person name="Takeyama H."/>
            <person name="Piel J."/>
        </authorList>
    </citation>
    <scope>NUCLEOTIDE SEQUENCE [LARGE SCALE GENOMIC DNA]</scope>
    <source>
        <strain evidence="3">TSY1</strain>
    </source>
</reference>
<keyword evidence="3" id="KW-1185">Reference proteome</keyword>
<proteinExistence type="predicted"/>
<dbReference type="InterPro" id="IPR041049">
    <property type="entry name" value="DUF5615"/>
</dbReference>